<dbReference type="Pfam" id="PF05504">
    <property type="entry name" value="Spore_GerAC"/>
    <property type="match status" value="1"/>
</dbReference>
<proteinExistence type="predicted"/>
<evidence type="ECO:0000313" key="3">
    <source>
        <dbReference type="Proteomes" id="UP000232101"/>
    </source>
</evidence>
<reference evidence="2 3" key="1">
    <citation type="submission" date="2017-11" db="EMBL/GenBank/DDBJ databases">
        <title>Bacterial isolate from king chilli rhizosphere.</title>
        <authorList>
            <person name="Takhelmayum P."/>
            <person name="Sarangthem I."/>
        </authorList>
    </citation>
    <scope>NUCLEOTIDE SEQUENCE [LARGE SCALE GENOMIC DNA]</scope>
    <source>
        <strain evidence="3">t26</strain>
    </source>
</reference>
<gene>
    <name evidence="2" type="ORF">CWD94_14945</name>
</gene>
<sequence>MVNKLLIVEDKGEPLELTSKFTQAFNALKNSVPGYSFKLDSDGYKLLLNMTTTKMKYNIIKENGQPKSIKVDVQMSGVISQSNKTLLVDKLDEYNKLAAKEIKQELEKMFTNIQEKNLDPFGFGLRY</sequence>
<accession>A0A2M9Q4Q8</accession>
<dbReference type="EMBL" id="PHQY01000646">
    <property type="protein sequence ID" value="PJO43058.1"/>
    <property type="molecule type" value="Genomic_DNA"/>
</dbReference>
<dbReference type="InterPro" id="IPR046953">
    <property type="entry name" value="Spore_GerAC-like_C"/>
</dbReference>
<dbReference type="InterPro" id="IPR038501">
    <property type="entry name" value="Spore_GerAC_C_sf"/>
</dbReference>
<dbReference type="Proteomes" id="UP000232101">
    <property type="component" value="Unassembled WGS sequence"/>
</dbReference>
<dbReference type="Gene3D" id="3.30.300.210">
    <property type="entry name" value="Nutrient germinant receptor protein C, domain 3"/>
    <property type="match status" value="1"/>
</dbReference>
<comment type="caution">
    <text evidence="2">The sequence shown here is derived from an EMBL/GenBank/DDBJ whole genome shotgun (WGS) entry which is preliminary data.</text>
</comment>
<evidence type="ECO:0000259" key="1">
    <source>
        <dbReference type="Pfam" id="PF05504"/>
    </source>
</evidence>
<protein>
    <recommendedName>
        <fullName evidence="1">Spore germination GerAC-like C-terminal domain-containing protein</fullName>
    </recommendedName>
</protein>
<evidence type="ECO:0000313" key="2">
    <source>
        <dbReference type="EMBL" id="PJO43058.1"/>
    </source>
</evidence>
<feature type="domain" description="Spore germination GerAC-like C-terminal" evidence="1">
    <location>
        <begin position="17"/>
        <end position="126"/>
    </location>
</feature>
<dbReference type="RefSeq" id="WP_100543703.1">
    <property type="nucleotide sequence ID" value="NZ_PHQY01000646.1"/>
</dbReference>
<dbReference type="AlphaFoldDB" id="A0A2M9Q4Q8"/>
<name>A0A2M9Q4Q8_9BACI</name>
<organism evidence="2 3">
    <name type="scientific">Lysinibacillus xylanilyticus</name>
    <dbReference type="NCBI Taxonomy" id="582475"/>
    <lineage>
        <taxon>Bacteria</taxon>
        <taxon>Bacillati</taxon>
        <taxon>Bacillota</taxon>
        <taxon>Bacilli</taxon>
        <taxon>Bacillales</taxon>
        <taxon>Bacillaceae</taxon>
        <taxon>Lysinibacillus</taxon>
    </lineage>
</organism>